<proteinExistence type="predicted"/>
<evidence type="ECO:0000313" key="2">
    <source>
        <dbReference type="EMBL" id="KAI1696294.1"/>
    </source>
</evidence>
<feature type="chain" id="PRO_5041956733" evidence="1">
    <location>
        <begin position="29"/>
        <end position="202"/>
    </location>
</feature>
<reference evidence="2" key="1">
    <citation type="submission" date="2022-01" db="EMBL/GenBank/DDBJ databases">
        <title>Genome Sequence Resource for Two Populations of Ditylenchus destructor, the Migratory Endoparasitic Phytonematode.</title>
        <authorList>
            <person name="Zhang H."/>
            <person name="Lin R."/>
            <person name="Xie B."/>
        </authorList>
    </citation>
    <scope>NUCLEOTIDE SEQUENCE</scope>
    <source>
        <strain evidence="2">BazhouSP</strain>
    </source>
</reference>
<dbReference type="EMBL" id="JAKKPZ010000336">
    <property type="protein sequence ID" value="KAI1696294.1"/>
    <property type="molecule type" value="Genomic_DNA"/>
</dbReference>
<keyword evidence="3" id="KW-1185">Reference proteome</keyword>
<comment type="caution">
    <text evidence="2">The sequence shown here is derived from an EMBL/GenBank/DDBJ whole genome shotgun (WGS) entry which is preliminary data.</text>
</comment>
<organism evidence="2 3">
    <name type="scientific">Ditylenchus destructor</name>
    <dbReference type="NCBI Taxonomy" id="166010"/>
    <lineage>
        <taxon>Eukaryota</taxon>
        <taxon>Metazoa</taxon>
        <taxon>Ecdysozoa</taxon>
        <taxon>Nematoda</taxon>
        <taxon>Chromadorea</taxon>
        <taxon>Rhabditida</taxon>
        <taxon>Tylenchina</taxon>
        <taxon>Tylenchomorpha</taxon>
        <taxon>Sphaerularioidea</taxon>
        <taxon>Anguinidae</taxon>
        <taxon>Anguininae</taxon>
        <taxon>Ditylenchus</taxon>
    </lineage>
</organism>
<dbReference type="AlphaFoldDB" id="A0AAD4QSG2"/>
<sequence>MPTIQRLSIIALLTTALTVLYCPLLTAGNSNVTDSEFEKIGTDVCSIMKIAFCCDPSENEKVQAFCRDSRLKVQCPLSITKPGNVVNFTQVWNPVEGIFYRNPDIATNSEGLNVTDSEFDKVATDTCLGMNQLFCCGISKMEGKRFDMTEAFCHDPRLPELCPEFAPAPGMALPEFATLFVNLESIENIFKRHTSWNKGKNE</sequence>
<gene>
    <name evidence="2" type="ORF">DdX_19117</name>
</gene>
<accession>A0AAD4QSG2</accession>
<feature type="signal peptide" evidence="1">
    <location>
        <begin position="1"/>
        <end position="28"/>
    </location>
</feature>
<protein>
    <submittedName>
        <fullName evidence="2">Uncharacterized protein</fullName>
    </submittedName>
</protein>
<evidence type="ECO:0000313" key="3">
    <source>
        <dbReference type="Proteomes" id="UP001201812"/>
    </source>
</evidence>
<keyword evidence="1" id="KW-0732">Signal</keyword>
<name>A0AAD4QSG2_9BILA</name>
<evidence type="ECO:0000256" key="1">
    <source>
        <dbReference type="SAM" id="SignalP"/>
    </source>
</evidence>
<dbReference type="Proteomes" id="UP001201812">
    <property type="component" value="Unassembled WGS sequence"/>
</dbReference>